<proteinExistence type="inferred from homology"/>
<keyword evidence="4" id="KW-0408">Iron</keyword>
<dbReference type="InterPro" id="IPR001041">
    <property type="entry name" value="2Fe-2S_ferredoxin-type"/>
</dbReference>
<dbReference type="PANTHER" id="PTHR23426">
    <property type="entry name" value="FERREDOXIN/ADRENODOXIN"/>
    <property type="match status" value="1"/>
</dbReference>
<dbReference type="PROSITE" id="PS00814">
    <property type="entry name" value="ADX"/>
    <property type="match status" value="1"/>
</dbReference>
<dbReference type="CDD" id="cd00207">
    <property type="entry name" value="fer2"/>
    <property type="match status" value="1"/>
</dbReference>
<keyword evidence="9" id="KW-1185">Reference proteome</keyword>
<dbReference type="GO" id="GO:0051537">
    <property type="term" value="F:2 iron, 2 sulfur cluster binding"/>
    <property type="evidence" value="ECO:0007669"/>
    <property type="project" value="UniProtKB-KW"/>
</dbReference>
<comment type="similarity">
    <text evidence="1">Belongs to the adrenodoxin/putidaredoxin family.</text>
</comment>
<dbReference type="eggNOG" id="KOG3309">
    <property type="taxonomic scope" value="Eukaryota"/>
</dbReference>
<dbReference type="InterPro" id="IPR001055">
    <property type="entry name" value="Adrenodoxin-like"/>
</dbReference>
<dbReference type="STRING" id="667725.A0A0L0FJS2"/>
<comment type="cofactor">
    <cofactor evidence="6">
        <name>[2Fe-2S] cluster</name>
        <dbReference type="ChEBI" id="CHEBI:190135"/>
    </cofactor>
</comment>
<feature type="domain" description="2Fe-2S ferredoxin-type" evidence="7">
    <location>
        <begin position="1"/>
        <end position="102"/>
    </location>
</feature>
<dbReference type="GO" id="GO:0005739">
    <property type="term" value="C:mitochondrion"/>
    <property type="evidence" value="ECO:0007669"/>
    <property type="project" value="TreeGrafter"/>
</dbReference>
<dbReference type="GO" id="GO:0046872">
    <property type="term" value="F:metal ion binding"/>
    <property type="evidence" value="ECO:0007669"/>
    <property type="project" value="UniProtKB-KW"/>
</dbReference>
<name>A0A0L0FJS2_9EUKA</name>
<gene>
    <name evidence="8" type="ORF">SARC_10798</name>
</gene>
<accession>A0A0L0FJS2</accession>
<evidence type="ECO:0000313" key="9">
    <source>
        <dbReference type="Proteomes" id="UP000054560"/>
    </source>
</evidence>
<dbReference type="PROSITE" id="PS51085">
    <property type="entry name" value="2FE2S_FER_2"/>
    <property type="match status" value="1"/>
</dbReference>
<dbReference type="PANTHER" id="PTHR23426:SF65">
    <property type="entry name" value="FERREDOXIN-2, MITOCHONDRIAL"/>
    <property type="match status" value="1"/>
</dbReference>
<dbReference type="SUPFAM" id="SSF54292">
    <property type="entry name" value="2Fe-2S ferredoxin-like"/>
    <property type="match status" value="1"/>
</dbReference>
<dbReference type="EMBL" id="KQ242990">
    <property type="protein sequence ID" value="KNC76716.1"/>
    <property type="molecule type" value="Genomic_DNA"/>
</dbReference>
<evidence type="ECO:0000259" key="7">
    <source>
        <dbReference type="PROSITE" id="PS51085"/>
    </source>
</evidence>
<dbReference type="RefSeq" id="XP_014150618.1">
    <property type="nucleotide sequence ID" value="XM_014295143.1"/>
</dbReference>
<feature type="non-terminal residue" evidence="8">
    <location>
        <position position="1"/>
    </location>
</feature>
<reference evidence="8 9" key="1">
    <citation type="submission" date="2011-02" db="EMBL/GenBank/DDBJ databases">
        <title>The Genome Sequence of Sphaeroforma arctica JP610.</title>
        <authorList>
            <consortium name="The Broad Institute Genome Sequencing Platform"/>
            <person name="Russ C."/>
            <person name="Cuomo C."/>
            <person name="Young S.K."/>
            <person name="Zeng Q."/>
            <person name="Gargeya S."/>
            <person name="Alvarado L."/>
            <person name="Berlin A."/>
            <person name="Chapman S.B."/>
            <person name="Chen Z."/>
            <person name="Freedman E."/>
            <person name="Gellesch M."/>
            <person name="Goldberg J."/>
            <person name="Griggs A."/>
            <person name="Gujja S."/>
            <person name="Heilman E."/>
            <person name="Heiman D."/>
            <person name="Howarth C."/>
            <person name="Mehta T."/>
            <person name="Neiman D."/>
            <person name="Pearson M."/>
            <person name="Roberts A."/>
            <person name="Saif S."/>
            <person name="Shea T."/>
            <person name="Shenoy N."/>
            <person name="Sisk P."/>
            <person name="Stolte C."/>
            <person name="Sykes S."/>
            <person name="White J."/>
            <person name="Yandava C."/>
            <person name="Burger G."/>
            <person name="Gray M.W."/>
            <person name="Holland P.W.H."/>
            <person name="King N."/>
            <person name="Lang F.B.F."/>
            <person name="Roger A.J."/>
            <person name="Ruiz-Trillo I."/>
            <person name="Haas B."/>
            <person name="Nusbaum C."/>
            <person name="Birren B."/>
        </authorList>
    </citation>
    <scope>NUCLEOTIDE SEQUENCE [LARGE SCALE GENOMIC DNA]</scope>
    <source>
        <strain evidence="8 9">JP610</strain>
    </source>
</reference>
<dbReference type="GeneID" id="25911302"/>
<dbReference type="Gene3D" id="3.10.20.30">
    <property type="match status" value="1"/>
</dbReference>
<dbReference type="Pfam" id="PF00111">
    <property type="entry name" value="Fer2"/>
    <property type="match status" value="1"/>
</dbReference>
<dbReference type="OrthoDB" id="268593at2759"/>
<keyword evidence="5" id="KW-0411">Iron-sulfur</keyword>
<keyword evidence="3" id="KW-0479">Metal-binding</keyword>
<sequence>EETVEADVGSTVLEAAHDNDIELEGACEGTIACSTCHVIVPKETFDQLPEMEEEEEDMLDLAIGLEDTYVLNVCRKVGSFGMISDLRCIDKYLKQMYCEVCE</sequence>
<evidence type="ECO:0000256" key="4">
    <source>
        <dbReference type="ARBA" id="ARBA00023004"/>
    </source>
</evidence>
<dbReference type="GO" id="GO:0140647">
    <property type="term" value="P:P450-containing electron transport chain"/>
    <property type="evidence" value="ECO:0007669"/>
    <property type="project" value="InterPro"/>
</dbReference>
<dbReference type="InterPro" id="IPR012675">
    <property type="entry name" value="Beta-grasp_dom_sf"/>
</dbReference>
<dbReference type="Proteomes" id="UP000054560">
    <property type="component" value="Unassembled WGS sequence"/>
</dbReference>
<evidence type="ECO:0000256" key="2">
    <source>
        <dbReference type="ARBA" id="ARBA00022714"/>
    </source>
</evidence>
<evidence type="ECO:0000256" key="5">
    <source>
        <dbReference type="ARBA" id="ARBA00023014"/>
    </source>
</evidence>
<dbReference type="GO" id="GO:0009055">
    <property type="term" value="F:electron transfer activity"/>
    <property type="evidence" value="ECO:0007669"/>
    <property type="project" value="TreeGrafter"/>
</dbReference>
<organism evidence="8 9">
    <name type="scientific">Sphaeroforma arctica JP610</name>
    <dbReference type="NCBI Taxonomy" id="667725"/>
    <lineage>
        <taxon>Eukaryota</taxon>
        <taxon>Ichthyosporea</taxon>
        <taxon>Ichthyophonida</taxon>
        <taxon>Sphaeroforma</taxon>
    </lineage>
</organism>
<dbReference type="AlphaFoldDB" id="A0A0L0FJS2"/>
<evidence type="ECO:0000313" key="8">
    <source>
        <dbReference type="EMBL" id="KNC76716.1"/>
    </source>
</evidence>
<dbReference type="InterPro" id="IPR018298">
    <property type="entry name" value="Adrenodoxin_Fe-S_BS"/>
</dbReference>
<evidence type="ECO:0000256" key="6">
    <source>
        <dbReference type="ARBA" id="ARBA00034078"/>
    </source>
</evidence>
<keyword evidence="2" id="KW-0001">2Fe-2S</keyword>
<dbReference type="InterPro" id="IPR036010">
    <property type="entry name" value="2Fe-2S_ferredoxin-like_sf"/>
</dbReference>
<protein>
    <recommendedName>
        <fullName evidence="7">2Fe-2S ferredoxin-type domain-containing protein</fullName>
    </recommendedName>
</protein>
<evidence type="ECO:0000256" key="3">
    <source>
        <dbReference type="ARBA" id="ARBA00022723"/>
    </source>
</evidence>
<dbReference type="PRINTS" id="PR00355">
    <property type="entry name" value="ADRENODOXIN"/>
</dbReference>
<evidence type="ECO:0000256" key="1">
    <source>
        <dbReference type="ARBA" id="ARBA00010914"/>
    </source>
</evidence>